<gene>
    <name evidence="2" type="ORF">C7435_1882</name>
</gene>
<dbReference type="EMBL" id="RBIM01000004">
    <property type="protein sequence ID" value="RKQ96551.1"/>
    <property type="molecule type" value="Genomic_DNA"/>
</dbReference>
<organism evidence="2 3">
    <name type="scientific">Maricaulis maris</name>
    <dbReference type="NCBI Taxonomy" id="74318"/>
    <lineage>
        <taxon>Bacteria</taxon>
        <taxon>Pseudomonadati</taxon>
        <taxon>Pseudomonadota</taxon>
        <taxon>Alphaproteobacteria</taxon>
        <taxon>Maricaulales</taxon>
        <taxon>Maricaulaceae</taxon>
        <taxon>Maricaulis</taxon>
    </lineage>
</organism>
<evidence type="ECO:0000313" key="3">
    <source>
        <dbReference type="Proteomes" id="UP000273675"/>
    </source>
</evidence>
<proteinExistence type="predicted"/>
<accession>A0A495D3R4</accession>
<dbReference type="Pfam" id="PF07277">
    <property type="entry name" value="SapC"/>
    <property type="match status" value="1"/>
</dbReference>
<dbReference type="AlphaFoldDB" id="A0A495D3R4"/>
<keyword evidence="1" id="KW-0472">Membrane</keyword>
<evidence type="ECO:0000313" key="2">
    <source>
        <dbReference type="EMBL" id="RKQ96551.1"/>
    </source>
</evidence>
<evidence type="ECO:0000256" key="1">
    <source>
        <dbReference type="SAM" id="Phobius"/>
    </source>
</evidence>
<dbReference type="InterPro" id="IPR010836">
    <property type="entry name" value="SapC"/>
</dbReference>
<reference evidence="2 3" key="1">
    <citation type="submission" date="2018-10" db="EMBL/GenBank/DDBJ databases">
        <title>Genomic Encyclopedia of Type Strains, Phase IV (KMG-IV): sequencing the most valuable type-strain genomes for metagenomic binning, comparative biology and taxonomic classification.</title>
        <authorList>
            <person name="Goeker M."/>
        </authorList>
    </citation>
    <scope>NUCLEOTIDE SEQUENCE [LARGE SCALE GENOMIC DNA]</scope>
    <source>
        <strain evidence="2 3">DSM 4734</strain>
    </source>
</reference>
<keyword evidence="1" id="KW-1133">Transmembrane helix</keyword>
<sequence>MNAMTNTVLLDNVSHKDLCVRTDQGVDPGHRVNQILVFPAEFADLQREYPILFRKEADGYKAIALLGLDRDENLFLDDDGWTSEYLPAVLARGPFLIGMQERQQDGQSVREPMIQVNLDDPRVDISGQEGEPVFLPKGGHAPYLERVAHMLGVIHNGLEQGPQMYAAFDAAGLFEPVAIEIQLDDETAYRLPDFHTISEEKLAALDAKTLKTLNASGFLGSAFLVAASLGNVARLIARKNQKRARG</sequence>
<dbReference type="RefSeq" id="WP_233350737.1">
    <property type="nucleotide sequence ID" value="NZ_RBIM01000004.1"/>
</dbReference>
<name>A0A495D3R4_9PROT</name>
<comment type="caution">
    <text evidence="2">The sequence shown here is derived from an EMBL/GenBank/DDBJ whole genome shotgun (WGS) entry which is preliminary data.</text>
</comment>
<keyword evidence="1" id="KW-0812">Transmembrane</keyword>
<feature type="transmembrane region" description="Helical" evidence="1">
    <location>
        <begin position="218"/>
        <end position="237"/>
    </location>
</feature>
<protein>
    <submittedName>
        <fullName evidence="2">SapC protein</fullName>
    </submittedName>
</protein>
<dbReference type="Proteomes" id="UP000273675">
    <property type="component" value="Unassembled WGS sequence"/>
</dbReference>